<evidence type="ECO:0000313" key="3">
    <source>
        <dbReference type="Proteomes" id="UP000784919"/>
    </source>
</evidence>
<name>A0A9P7SNM4_9HYPO</name>
<protein>
    <submittedName>
        <fullName evidence="2">Uncharacterized protein</fullName>
    </submittedName>
</protein>
<organism evidence="2 3">
    <name type="scientific">Claviceps arundinis</name>
    <dbReference type="NCBI Taxonomy" id="1623583"/>
    <lineage>
        <taxon>Eukaryota</taxon>
        <taxon>Fungi</taxon>
        <taxon>Dikarya</taxon>
        <taxon>Ascomycota</taxon>
        <taxon>Pezizomycotina</taxon>
        <taxon>Sordariomycetes</taxon>
        <taxon>Hypocreomycetidae</taxon>
        <taxon>Hypocreales</taxon>
        <taxon>Clavicipitaceae</taxon>
        <taxon>Claviceps</taxon>
    </lineage>
</organism>
<evidence type="ECO:0000313" key="2">
    <source>
        <dbReference type="EMBL" id="KAG5966470.1"/>
    </source>
</evidence>
<dbReference type="Proteomes" id="UP000784919">
    <property type="component" value="Unassembled WGS sequence"/>
</dbReference>
<dbReference type="EMBL" id="SRPS01000135">
    <property type="protein sequence ID" value="KAG5966470.1"/>
    <property type="molecule type" value="Genomic_DNA"/>
</dbReference>
<reference evidence="2" key="1">
    <citation type="journal article" date="2020" name="bioRxiv">
        <title>Whole genome comparisons of ergot fungi reveals the divergence and evolution of species within the genus Claviceps are the result of varying mechanisms driving genome evolution and host range expansion.</title>
        <authorList>
            <person name="Wyka S.A."/>
            <person name="Mondo S.J."/>
            <person name="Liu M."/>
            <person name="Dettman J."/>
            <person name="Nalam V."/>
            <person name="Broders K.D."/>
        </authorList>
    </citation>
    <scope>NUCLEOTIDE SEQUENCE</scope>
    <source>
        <strain evidence="2">CCC 1102</strain>
    </source>
</reference>
<accession>A0A9P7SNM4</accession>
<feature type="compositionally biased region" description="Basic and acidic residues" evidence="1">
    <location>
        <begin position="1"/>
        <end position="12"/>
    </location>
</feature>
<feature type="region of interest" description="Disordered" evidence="1">
    <location>
        <begin position="1"/>
        <end position="51"/>
    </location>
</feature>
<feature type="region of interest" description="Disordered" evidence="1">
    <location>
        <begin position="185"/>
        <end position="238"/>
    </location>
</feature>
<evidence type="ECO:0000256" key="1">
    <source>
        <dbReference type="SAM" id="MobiDB-lite"/>
    </source>
</evidence>
<comment type="caution">
    <text evidence="2">The sequence shown here is derived from an EMBL/GenBank/DDBJ whole genome shotgun (WGS) entry which is preliminary data.</text>
</comment>
<sequence>MTHGFDRLERFFTSRRKASREASPKARSKSPLTPPTLNLDHQFPSPSFMRPTTSRMTARQEVSRMSTRQEVVGRMSARQDVGFRQAAYRSPSVPDMHSTPRAVHGNAFVSVSADGHYQPNHRLARMASYSNDETETLMSALHGFQFPKPPTTRPIPGWAQSPPTAMQQGPHTPRLLRSHGRSLEISIPPSYPPATPPSSDAGDHGSDLYSPKAKGPGGPLMSSGIRLPTPGQSPDMPSTHGALLRTRIPTNRPDNALFPVMEDGLGGPYGERCLDKTYSQSSKTPSDLSFGSSTLREPEIDEFFSLTDDDIAECIVPDSPVLAPVDKASPTVSEDLWIASSEPLTSRLLTLAPPRASSPAKAAAFEAARIARRYDFDLVYVVNLWPHKTNRPVTSARKPMMGRLLAAHGLDGVPCPLEISEEVHTTILRSEGWVEYRDQDALDHDMARGFACAFHTGQFAPSSSSSRRTSPVSGVRLTEWIDRGIVFAAYRKPRPGHAKLGRTFKDTELGQLHREAEALVEMVLDIHAANKQRERPCRNFSADDLGPVPTMNVQVA</sequence>
<dbReference type="AlphaFoldDB" id="A0A9P7SNM4"/>
<proteinExistence type="predicted"/>
<dbReference type="OrthoDB" id="5244801at2759"/>
<gene>
    <name evidence="2" type="ORF">E4U56_001296</name>
</gene>